<accession>A0A1H8JQS4</accession>
<keyword evidence="3 8" id="KW-0489">Methyltransferase</keyword>
<dbReference type="GO" id="GO:0004719">
    <property type="term" value="F:protein-L-isoaspartate (D-aspartate) O-methyltransferase activity"/>
    <property type="evidence" value="ECO:0007669"/>
    <property type="project" value="InterPro"/>
</dbReference>
<dbReference type="RefSeq" id="WP_091817717.1">
    <property type="nucleotide sequence ID" value="NZ_FOCW01000007.1"/>
</dbReference>
<dbReference type="EMBL" id="FOCW01000007">
    <property type="protein sequence ID" value="SEN82676.1"/>
    <property type="molecule type" value="Genomic_DNA"/>
</dbReference>
<sequence length="217" mass="24202">MNIEQARFNMIQQQVRPWNVLDDQILELLEEVKREDFCPAEHRDMAFMDLEIPIGHGQVMLTPRVQARLVQDLQLKPTDKVLQIGTGTGYMTALLASRSQQVQAFEIHPELVKQTADNLRKAGISNVDLRHGDGLAGALANGPYDAIVLCGSVPAIPHELQDKLATGGRLIGVVGHEPMMHVHLVTRANSGTFDTVKPWDVIIPRLEGFPEVSRFRF</sequence>
<dbReference type="GO" id="GO:0000179">
    <property type="term" value="F:rRNA (adenine-N6,N6-)-dimethyltransferase activity"/>
    <property type="evidence" value="ECO:0007669"/>
    <property type="project" value="InterPro"/>
</dbReference>
<dbReference type="GO" id="GO:0005737">
    <property type="term" value="C:cytoplasm"/>
    <property type="evidence" value="ECO:0007669"/>
    <property type="project" value="TreeGrafter"/>
</dbReference>
<dbReference type="PANTHER" id="PTHR11579">
    <property type="entry name" value="PROTEIN-L-ISOASPARTATE O-METHYLTRANSFERASE"/>
    <property type="match status" value="1"/>
</dbReference>
<evidence type="ECO:0000256" key="4">
    <source>
        <dbReference type="ARBA" id="ARBA00022679"/>
    </source>
</evidence>
<gene>
    <name evidence="8" type="ORF">SAMN02745977_02137</name>
</gene>
<name>A0A1H8JQS4_9BURK</name>
<evidence type="ECO:0000256" key="2">
    <source>
        <dbReference type="ARBA" id="ARBA00013346"/>
    </source>
</evidence>
<dbReference type="InterPro" id="IPR000682">
    <property type="entry name" value="PCMT"/>
</dbReference>
<evidence type="ECO:0000313" key="8">
    <source>
        <dbReference type="EMBL" id="SEN82676.1"/>
    </source>
</evidence>
<reference evidence="8 9" key="1">
    <citation type="submission" date="2016-10" db="EMBL/GenBank/DDBJ databases">
        <authorList>
            <person name="de Groot N.N."/>
        </authorList>
    </citation>
    <scope>NUCLEOTIDE SEQUENCE [LARGE SCALE GENOMIC DNA]</scope>
    <source>
        <strain evidence="8 9">DSM 15123</strain>
    </source>
</reference>
<evidence type="ECO:0000259" key="7">
    <source>
        <dbReference type="SMART" id="SM00650"/>
    </source>
</evidence>
<keyword evidence="5" id="KW-0949">S-adenosyl-L-methionine</keyword>
<evidence type="ECO:0000256" key="1">
    <source>
        <dbReference type="ARBA" id="ARBA00005369"/>
    </source>
</evidence>
<dbReference type="Pfam" id="PF01135">
    <property type="entry name" value="PCMT"/>
    <property type="match status" value="1"/>
</dbReference>
<dbReference type="Proteomes" id="UP000199531">
    <property type="component" value="Unassembled WGS sequence"/>
</dbReference>
<dbReference type="SMART" id="SM00650">
    <property type="entry name" value="rADc"/>
    <property type="match status" value="1"/>
</dbReference>
<evidence type="ECO:0000256" key="6">
    <source>
        <dbReference type="ARBA" id="ARBA00030757"/>
    </source>
</evidence>
<dbReference type="CDD" id="cd02440">
    <property type="entry name" value="AdoMet_MTases"/>
    <property type="match status" value="1"/>
</dbReference>
<protein>
    <recommendedName>
        <fullName evidence="2">Protein-L-isoaspartate O-methyltransferase</fullName>
    </recommendedName>
    <alternativeName>
        <fullName evidence="6">Protein L-isoaspartyl methyltransferase</fullName>
    </alternativeName>
</protein>
<dbReference type="OrthoDB" id="9810066at2"/>
<keyword evidence="9" id="KW-1185">Reference proteome</keyword>
<dbReference type="SUPFAM" id="SSF53335">
    <property type="entry name" value="S-adenosyl-L-methionine-dependent methyltransferases"/>
    <property type="match status" value="1"/>
</dbReference>
<dbReference type="InterPro" id="IPR020598">
    <property type="entry name" value="rRNA_Ade_methylase_Trfase_N"/>
</dbReference>
<dbReference type="STRING" id="1121117.SAMN02745977_02137"/>
<evidence type="ECO:0000256" key="5">
    <source>
        <dbReference type="ARBA" id="ARBA00022691"/>
    </source>
</evidence>
<dbReference type="PANTHER" id="PTHR11579:SF18">
    <property type="entry name" value="PROTEIN-L-ISOASPARTATE O-METHYLTRANSFERASE"/>
    <property type="match status" value="1"/>
</dbReference>
<organism evidence="8 9">
    <name type="scientific">Brachymonas denitrificans DSM 15123</name>
    <dbReference type="NCBI Taxonomy" id="1121117"/>
    <lineage>
        <taxon>Bacteria</taxon>
        <taxon>Pseudomonadati</taxon>
        <taxon>Pseudomonadota</taxon>
        <taxon>Betaproteobacteria</taxon>
        <taxon>Burkholderiales</taxon>
        <taxon>Comamonadaceae</taxon>
        <taxon>Brachymonas</taxon>
    </lineage>
</organism>
<dbReference type="InterPro" id="IPR029063">
    <property type="entry name" value="SAM-dependent_MTases_sf"/>
</dbReference>
<dbReference type="Gene3D" id="3.40.50.150">
    <property type="entry name" value="Vaccinia Virus protein VP39"/>
    <property type="match status" value="1"/>
</dbReference>
<evidence type="ECO:0000313" key="9">
    <source>
        <dbReference type="Proteomes" id="UP000199531"/>
    </source>
</evidence>
<comment type="similarity">
    <text evidence="1">Belongs to the methyltransferase superfamily. L-isoaspartyl/D-aspartyl protein methyltransferase family.</text>
</comment>
<dbReference type="AlphaFoldDB" id="A0A1H8JQS4"/>
<proteinExistence type="inferred from homology"/>
<keyword evidence="4 8" id="KW-0808">Transferase</keyword>
<evidence type="ECO:0000256" key="3">
    <source>
        <dbReference type="ARBA" id="ARBA00022603"/>
    </source>
</evidence>
<feature type="domain" description="Ribosomal RNA adenine methylase transferase N-terminal" evidence="7">
    <location>
        <begin position="65"/>
        <end position="198"/>
    </location>
</feature>